<dbReference type="EMBL" id="KV427610">
    <property type="protein sequence ID" value="KZT09904.1"/>
    <property type="molecule type" value="Genomic_DNA"/>
</dbReference>
<dbReference type="Proteomes" id="UP000076871">
    <property type="component" value="Unassembled WGS sequence"/>
</dbReference>
<name>A0A165G6R9_9APHY</name>
<dbReference type="STRING" id="1314785.A0A165G6R9"/>
<dbReference type="InterPro" id="IPR032675">
    <property type="entry name" value="LRR_dom_sf"/>
</dbReference>
<evidence type="ECO:0008006" key="3">
    <source>
        <dbReference type="Google" id="ProtNLM"/>
    </source>
</evidence>
<sequence length="454" mass="51941">MKWRELTRVCRHWRAVALETPGFWLEIDITRGLGFLQLCLQRSQNALVTIIASNRESRPRRIRRIPDASNIMAVITSHAHRIRSLRFSPVSCHFMAVYLSLLRTEMPALKTLALTPSDVCLPDWESSFEPLSNQFPNMQSLILEGTNVPWGALALRNLVHLELRRVKFRSPPSANAMFTLLKESPSLEYLTLEWSWPKSTRADPVMHASENSDHTITLPHLWKLRLADQYEVVSSFLSRVTIPIDASVELFCDNYTLGEDRRSWNIIPALLPRKKDELRDIDRLTIELGRGILTFKAYTSQSPDGRGSPWLQCTVEFDIPPVLSHGEIFCAMLRFAVDIFERCSVTSLDIIGDQSCFTEDDWDKVFLVFPRLKFLTVTATNTVQALFDALQMYHPDDHTRLTAPDLEVLSIVGDAEGEDIADCLLFRPSHGSRLKLFNLENPCEDDVVGERRKY</sequence>
<dbReference type="AlphaFoldDB" id="A0A165G6R9"/>
<organism evidence="1 2">
    <name type="scientific">Laetiporus sulphureus 93-53</name>
    <dbReference type="NCBI Taxonomy" id="1314785"/>
    <lineage>
        <taxon>Eukaryota</taxon>
        <taxon>Fungi</taxon>
        <taxon>Dikarya</taxon>
        <taxon>Basidiomycota</taxon>
        <taxon>Agaricomycotina</taxon>
        <taxon>Agaricomycetes</taxon>
        <taxon>Polyporales</taxon>
        <taxon>Laetiporus</taxon>
    </lineage>
</organism>
<dbReference type="Gene3D" id="3.80.10.10">
    <property type="entry name" value="Ribonuclease Inhibitor"/>
    <property type="match status" value="1"/>
</dbReference>
<dbReference type="PANTHER" id="PTHR38926">
    <property type="entry name" value="F-BOX DOMAIN CONTAINING PROTEIN, EXPRESSED"/>
    <property type="match status" value="1"/>
</dbReference>
<dbReference type="SUPFAM" id="SSF52047">
    <property type="entry name" value="RNI-like"/>
    <property type="match status" value="1"/>
</dbReference>
<proteinExistence type="predicted"/>
<protein>
    <recommendedName>
        <fullName evidence="3">F-box domain-containing protein</fullName>
    </recommendedName>
</protein>
<keyword evidence="2" id="KW-1185">Reference proteome</keyword>
<reference evidence="1 2" key="1">
    <citation type="journal article" date="2016" name="Mol. Biol. Evol.">
        <title>Comparative Genomics of Early-Diverging Mushroom-Forming Fungi Provides Insights into the Origins of Lignocellulose Decay Capabilities.</title>
        <authorList>
            <person name="Nagy L.G."/>
            <person name="Riley R."/>
            <person name="Tritt A."/>
            <person name="Adam C."/>
            <person name="Daum C."/>
            <person name="Floudas D."/>
            <person name="Sun H."/>
            <person name="Yadav J.S."/>
            <person name="Pangilinan J."/>
            <person name="Larsson K.H."/>
            <person name="Matsuura K."/>
            <person name="Barry K."/>
            <person name="Labutti K."/>
            <person name="Kuo R."/>
            <person name="Ohm R.A."/>
            <person name="Bhattacharya S.S."/>
            <person name="Shirouzu T."/>
            <person name="Yoshinaga Y."/>
            <person name="Martin F.M."/>
            <person name="Grigoriev I.V."/>
            <person name="Hibbett D.S."/>
        </authorList>
    </citation>
    <scope>NUCLEOTIDE SEQUENCE [LARGE SCALE GENOMIC DNA]</scope>
    <source>
        <strain evidence="1 2">93-53</strain>
    </source>
</reference>
<gene>
    <name evidence="1" type="ORF">LAESUDRAFT_722056</name>
</gene>
<evidence type="ECO:0000313" key="2">
    <source>
        <dbReference type="Proteomes" id="UP000076871"/>
    </source>
</evidence>
<dbReference type="RefSeq" id="XP_040767644.1">
    <property type="nucleotide sequence ID" value="XM_040908126.1"/>
</dbReference>
<dbReference type="OrthoDB" id="2754773at2759"/>
<accession>A0A165G6R9</accession>
<dbReference type="GeneID" id="63825155"/>
<dbReference type="PANTHER" id="PTHR38926:SF5">
    <property type="entry name" value="F-BOX AND LEUCINE-RICH REPEAT PROTEIN 6"/>
    <property type="match status" value="1"/>
</dbReference>
<evidence type="ECO:0000313" key="1">
    <source>
        <dbReference type="EMBL" id="KZT09904.1"/>
    </source>
</evidence>
<dbReference type="InParanoid" id="A0A165G6R9"/>